<dbReference type="InterPro" id="IPR014043">
    <property type="entry name" value="Acyl_transferase_dom"/>
</dbReference>
<evidence type="ECO:0000256" key="60">
    <source>
        <dbReference type="ARBA" id="ARBA00049422"/>
    </source>
</evidence>
<dbReference type="InterPro" id="IPR032821">
    <property type="entry name" value="PKS_assoc"/>
</dbReference>
<dbReference type="InterPro" id="IPR042104">
    <property type="entry name" value="PKS_dehydratase_sf"/>
</dbReference>
<comment type="catalytic activity">
    <reaction evidence="61">
        <text>butanoyl-[ACP] + malonyl-[ACP] + H(+) = 3-oxohexanoyl-[ACP] + holo-[ACP] + CO2</text>
        <dbReference type="Rhea" id="RHEA:41820"/>
        <dbReference type="Rhea" id="RHEA-COMP:9623"/>
        <dbReference type="Rhea" id="RHEA-COMP:9628"/>
        <dbReference type="Rhea" id="RHEA-COMP:9629"/>
        <dbReference type="Rhea" id="RHEA-COMP:9685"/>
        <dbReference type="ChEBI" id="CHEBI:15378"/>
        <dbReference type="ChEBI" id="CHEBI:16526"/>
        <dbReference type="ChEBI" id="CHEBI:64479"/>
        <dbReference type="ChEBI" id="CHEBI:78449"/>
        <dbReference type="ChEBI" id="CHEBI:78454"/>
        <dbReference type="ChEBI" id="CHEBI:78456"/>
    </reaction>
    <physiologicalReaction direction="left-to-right" evidence="61">
        <dbReference type="Rhea" id="RHEA:41821"/>
    </physiologicalReaction>
</comment>
<comment type="catalytic activity">
    <reaction evidence="38">
        <text>tetradecanoyl-[ACP] + malonyl-[ACP] + H(+) = 3-oxohexadecanoyl-[ACP] + holo-[ACP] + CO2</text>
        <dbReference type="Rhea" id="RHEA:41900"/>
        <dbReference type="Rhea" id="RHEA-COMP:9623"/>
        <dbReference type="Rhea" id="RHEA-COMP:9648"/>
        <dbReference type="Rhea" id="RHEA-COMP:9649"/>
        <dbReference type="Rhea" id="RHEA-COMP:9685"/>
        <dbReference type="ChEBI" id="CHEBI:15378"/>
        <dbReference type="ChEBI" id="CHEBI:16526"/>
        <dbReference type="ChEBI" id="CHEBI:64479"/>
        <dbReference type="ChEBI" id="CHEBI:78449"/>
        <dbReference type="ChEBI" id="CHEBI:78477"/>
        <dbReference type="ChEBI" id="CHEBI:78478"/>
    </reaction>
    <physiologicalReaction direction="left-to-right" evidence="38">
        <dbReference type="Rhea" id="RHEA:41901"/>
    </physiologicalReaction>
</comment>
<evidence type="ECO:0000256" key="62">
    <source>
        <dbReference type="ARBA" id="ARBA00049521"/>
    </source>
</evidence>
<dbReference type="EC" id="1.1.1.100" evidence="5"/>
<dbReference type="GO" id="GO:0004315">
    <property type="term" value="F:3-oxoacyl-[acyl-carrier-protein] synthase activity"/>
    <property type="evidence" value="ECO:0007669"/>
    <property type="project" value="UniProtKB-EC"/>
</dbReference>
<comment type="catalytic activity">
    <reaction evidence="55">
        <text>(2E)-octadecenoyl-[ACP] + NADPH + H(+) = octadecanoyl-[ACP] + NADP(+)</text>
        <dbReference type="Rhea" id="RHEA:41928"/>
        <dbReference type="Rhea" id="RHEA-COMP:9655"/>
        <dbReference type="Rhea" id="RHEA-COMP:9656"/>
        <dbReference type="ChEBI" id="CHEBI:15378"/>
        <dbReference type="ChEBI" id="CHEBI:57783"/>
        <dbReference type="ChEBI" id="CHEBI:58349"/>
        <dbReference type="ChEBI" id="CHEBI:78489"/>
        <dbReference type="ChEBI" id="CHEBI:78495"/>
    </reaction>
    <physiologicalReaction direction="left-to-right" evidence="55">
        <dbReference type="Rhea" id="RHEA:41929"/>
    </physiologicalReaction>
</comment>
<dbReference type="InterPro" id="IPR036291">
    <property type="entry name" value="NAD(P)-bd_dom_sf"/>
</dbReference>
<dbReference type="InterPro" id="IPR036736">
    <property type="entry name" value="ACP-like_sf"/>
</dbReference>
<dbReference type="InterPro" id="IPR018201">
    <property type="entry name" value="Ketoacyl_synth_AS"/>
</dbReference>
<evidence type="ECO:0000256" key="35">
    <source>
        <dbReference type="ARBA" id="ARBA00047394"/>
    </source>
</evidence>
<comment type="catalytic activity">
    <reaction evidence="52">
        <text>holo-[ACP] + acetyl-CoA = acetyl-[ACP] + CoA</text>
        <dbReference type="Rhea" id="RHEA:41788"/>
        <dbReference type="Rhea" id="RHEA-COMP:9621"/>
        <dbReference type="Rhea" id="RHEA-COMP:9685"/>
        <dbReference type="ChEBI" id="CHEBI:57287"/>
        <dbReference type="ChEBI" id="CHEBI:57288"/>
        <dbReference type="ChEBI" id="CHEBI:64479"/>
        <dbReference type="ChEBI" id="CHEBI:78446"/>
        <dbReference type="EC" id="2.3.1.38"/>
    </reaction>
    <physiologicalReaction direction="left-to-right" evidence="52">
        <dbReference type="Rhea" id="RHEA:41789"/>
    </physiologicalReaction>
</comment>
<evidence type="ECO:0000256" key="40">
    <source>
        <dbReference type="ARBA" id="ARBA00047578"/>
    </source>
</evidence>
<comment type="catalytic activity">
    <reaction evidence="40">
        <text>dodecanoyl-[ACP] + malonyl-[ACP] + H(+) = 3-oxotetradecanoyl-[ACP] + holo-[ACP] + CO2</text>
        <dbReference type="Rhea" id="RHEA:41884"/>
        <dbReference type="Rhea" id="RHEA-COMP:9623"/>
        <dbReference type="Rhea" id="RHEA-COMP:9644"/>
        <dbReference type="Rhea" id="RHEA-COMP:9645"/>
        <dbReference type="Rhea" id="RHEA-COMP:9685"/>
        <dbReference type="ChEBI" id="CHEBI:15378"/>
        <dbReference type="ChEBI" id="CHEBI:16526"/>
        <dbReference type="ChEBI" id="CHEBI:64479"/>
        <dbReference type="ChEBI" id="CHEBI:65264"/>
        <dbReference type="ChEBI" id="CHEBI:78449"/>
        <dbReference type="ChEBI" id="CHEBI:78473"/>
    </reaction>
    <physiologicalReaction direction="left-to-right" evidence="40">
        <dbReference type="Rhea" id="RHEA:41885"/>
    </physiologicalReaction>
</comment>
<accession>A0AAD9K4Z0</accession>
<evidence type="ECO:0000256" key="54">
    <source>
        <dbReference type="ARBA" id="ARBA00048935"/>
    </source>
</evidence>
<evidence type="ECO:0000256" key="17">
    <source>
        <dbReference type="ARBA" id="ARBA00022990"/>
    </source>
</evidence>
<dbReference type="GO" id="GO:0004316">
    <property type="term" value="F:3-oxoacyl-[acyl-carrier-protein] reductase (NADPH) activity"/>
    <property type="evidence" value="ECO:0007669"/>
    <property type="project" value="UniProtKB-EC"/>
</dbReference>
<dbReference type="SMART" id="SM00823">
    <property type="entry name" value="PKS_PP"/>
    <property type="match status" value="1"/>
</dbReference>
<dbReference type="Proteomes" id="UP001208570">
    <property type="component" value="Unassembled WGS sequence"/>
</dbReference>
<comment type="catalytic activity">
    <reaction evidence="53">
        <text>hexadecanoyl-[ACP] + H2O = hexadecanoate + holo-[ACP] + H(+)</text>
        <dbReference type="Rhea" id="RHEA:41932"/>
        <dbReference type="Rhea" id="RHEA-COMP:9652"/>
        <dbReference type="Rhea" id="RHEA-COMP:9685"/>
        <dbReference type="ChEBI" id="CHEBI:7896"/>
        <dbReference type="ChEBI" id="CHEBI:15377"/>
        <dbReference type="ChEBI" id="CHEBI:15378"/>
        <dbReference type="ChEBI" id="CHEBI:64479"/>
        <dbReference type="ChEBI" id="CHEBI:78483"/>
        <dbReference type="EC" id="3.1.2.14"/>
    </reaction>
    <physiologicalReaction direction="left-to-right" evidence="53">
        <dbReference type="Rhea" id="RHEA:41933"/>
    </physiologicalReaction>
</comment>
<evidence type="ECO:0000256" key="33">
    <source>
        <dbReference type="ARBA" id="ARBA00044883"/>
    </source>
</evidence>
<sequence length="2437" mass="267814">MLICSTLLQIPQKRDTVSMEENKSRHNLIDPNKGDKIVISGISGRLPESDNIAEFREHLVKGEDMIVADDRRWPVGYYGLPERCGKLKDLSKFDAAFFGVHPKQADAMDPQLRMLLEVTYEAIFDAGFDPRELRGSRTGVYVGVSVSEAHDAWSHDMDNMVGYEMTGCTRSMFANRLSYFFDFKGPSLAIDTACSSSLLALDQAVLAMRTGLCDSAIVAGSTINPRPGSAMQFYRLGMLSEEGMCKSFDASGNGYVRSEAVVAILLQKAPTAKRIYATIVHSKTNSDGYKDNGITFPSGACQNQLIRELYGECGINPSDVVYVEAHGTGTKAGDPQEVNSLAEFFCTTDRKSPLLIGSAKSNMGHPEAAAGLAALAKVIIAMEDGYIPANLHYKDPNPDIPSLVEGRIKVVSERTKWSGGYVGINSFGFGGSNVHVLLKSKPRDAAQSKHPASAATRLATFAGRTKDCVQRVLDELNEHPDDVAMHALLQENAAAATNTHYYRGYTILNTDKKATEIQECPKESRPVWYVFAGMGTQWSGMGKDLMQIDVFKRSIMNSDALLKQFNLNLYDMIANGGSETFQDVLNSFVCIISIQVALVDVLSSMGMNPSGFVGHSVGELGCAYADGGLTAEEAVLAAYWRGHSVKAAKLLPGAMAAVGLTWQEAKSRCTNGVVPACHNAVDTVTISGPAEGVTKLVKELKDEGIFAKEVDSNGIPFHSYLMKKSGSFLLDTLRKVIKGQKPRTNRWISSSIPEKDWQGELAKFSSAEYHVNNLLSPVLFQEALQHVPSNAIVIEIAPHCLLQAILRRSLDKGVTSVGLMKRKHPDNMEFLYQSLGKAYMAGADFNPLGIFSISYPVPTGTPTISSLVQWDHTQSWRIPELEEYAVGKSAAGGGSSCSFEIDVSPQSEEHYLIGHKIDGRLLFPGTGYLVLAWKALAKLNGQAFENMPVLMENVEIGRAVILPKEGKLKFDVSITPGSGQFEVMESGTVVVKGNIQAFTDPVPPIPIKKGASQPDEPLLTAAEIYRELRLMGYHYGKTFQGITEARINGDGALLDWNDNWIAFMDSMLQMSILSERGQSLRLPTRIKSVRIHPKRHKESVINEHGIRAYVDTIVDTIVAGGIEIHGLHTAVAPRKQHNNANLVLETYQFTPYDLIMPANDKRTSEGAEGADDDRDPVNVTTKQSLKCYLDVVLENTPGAKLKIAEVGEADGLLYKDIIPSMSTQPQLQLDYHVACSDLSKHDESDFDAFDVSATMWQFGTEVPNQMTGADVVLYHNCSDNAIGLQESLQLKDFAKEDGFIILCRDDVGDKKGTVDSTPYNGSELVPIGQIVTDSYSVCLYRKSKPILPHVVVDVDDLCFSWVDQVRDQMQSSEDKTIWIRAKSEPFSGVIGLVNCLKQEDGGSRIRCLFNMSAHHENLPDPDSEKFRCILEKDLVMNVFKSGKWGSMRHVPLPKDQVSKSTKHAYVNVLTRGDLSSLRWIESDLNTFSSDDSSTEQLYSVYYTALNFRDIMLATGKLPPDAIPGDLASQDCLLGMEFSGRDQSGKRIMGILPAKGLSTSVITGRRFIWDVPHSWSLEGAATVPVVYTTAYYALVVRGRIKQGDTVLIHAGSGGVGQAAIAIAIHKGCRVYTTVGTPEKRQYLKTKFPQLTDDSFANSRDTSFEWDILRATNGRGVDVILNSLAEDKLQASVRILAPHGRFLEIGKVDLANNNPLGMSAFLKNITFHGILLDALFEEGNKDWPEVAELLRDGISSGAVIPLKTTVFNKEDVENAFRFMAQGKHIGKVLIKVRDEEERKVCPATPITVRAIPRTWCSPNKSYIITGGLGGFGLELARWLIQRGAKNLVLTSRSGVRNGYQYRCIRRWRQDGVDVHVSAGDISELRTANRLVREAHQRRPVGGIFHLAMVLADGLMENQTAETFQKVADPKVRGTVYLDMASRQLCPETLDWFVVFSSVSCGRGNAGQANYGFANSFMERICEARREDGYPGLAIQWGAIGDVGVVIDTMGDNDTVIGGTIPQKIASCMESLDMFLNQRHPVVSSVVVAEKRKSQADEGSGHGIVEAVANILGMKDPSAVNQDLSLGDLGLDSLMGVEVKQVLERITNTDMPIKAIRQLNFKRLYELQTGKRENGDTKQIKDQYKVHDLAQRRYDLRHVMPVQIVIRMSSGLTTHEGDIPVFVTHPIEGGCFALDELASRIQGPVYGLQCTAEAPLRSMESLASHYIQHMREVQPSGPYRLLGYSFGCAVTFEMALQLQAAEEPIDSVILLDGSPAYVTAKYVHHRGTMQMSDDEAEAGIFCAFVFSFVNVQYSQLMDELLAISGLKSRAERAVDLLMSTGAFEDRSKLLKAAYSYRDKILISNRYKAATKLQVSSITLIRAKDETHLADIMGDDYGLASICSAPVKTHVVPGDHDSFIRGDNGTKTASIINSIYQIRPY</sequence>
<dbReference type="SMART" id="SM00829">
    <property type="entry name" value="PKS_ER"/>
    <property type="match status" value="1"/>
</dbReference>
<keyword evidence="9" id="KW-0444">Lipid biosynthesis</keyword>
<comment type="catalytic activity">
    <reaction evidence="49">
        <text>a fatty acyl-[ACP] + malonyl-[ACP] + H(+) = a 3-oxoacyl-[ACP] + holo-[ACP] + CO2</text>
        <dbReference type="Rhea" id="RHEA:22836"/>
        <dbReference type="Rhea" id="RHEA-COMP:9623"/>
        <dbReference type="Rhea" id="RHEA-COMP:9685"/>
        <dbReference type="Rhea" id="RHEA-COMP:9916"/>
        <dbReference type="Rhea" id="RHEA-COMP:14125"/>
        <dbReference type="ChEBI" id="CHEBI:15378"/>
        <dbReference type="ChEBI" id="CHEBI:16526"/>
        <dbReference type="ChEBI" id="CHEBI:64479"/>
        <dbReference type="ChEBI" id="CHEBI:78449"/>
        <dbReference type="ChEBI" id="CHEBI:78776"/>
        <dbReference type="ChEBI" id="CHEBI:138651"/>
        <dbReference type="EC" id="2.3.1.41"/>
    </reaction>
    <physiologicalReaction direction="left-to-right" evidence="49">
        <dbReference type="Rhea" id="RHEA:22837"/>
    </physiologicalReaction>
</comment>
<comment type="catalytic activity">
    <reaction evidence="47">
        <text>tetradecanoyl-[ACP] + H2O = tetradecanoate + holo-[ACP] + H(+)</text>
        <dbReference type="Rhea" id="RHEA:30123"/>
        <dbReference type="Rhea" id="RHEA-COMP:9648"/>
        <dbReference type="Rhea" id="RHEA-COMP:9685"/>
        <dbReference type="ChEBI" id="CHEBI:15377"/>
        <dbReference type="ChEBI" id="CHEBI:15378"/>
        <dbReference type="ChEBI" id="CHEBI:30807"/>
        <dbReference type="ChEBI" id="CHEBI:64479"/>
        <dbReference type="ChEBI" id="CHEBI:78477"/>
        <dbReference type="EC" id="3.1.2.14"/>
    </reaction>
    <physiologicalReaction direction="left-to-right" evidence="47">
        <dbReference type="Rhea" id="RHEA:30124"/>
    </physiologicalReaction>
</comment>
<dbReference type="InterPro" id="IPR016039">
    <property type="entry name" value="Thiolase-like"/>
</dbReference>
<dbReference type="FunFam" id="3.90.180.10:FF:000015">
    <property type="entry name" value="Fatty acid synthase"/>
    <property type="match status" value="1"/>
</dbReference>
<comment type="catalytic activity">
    <reaction evidence="23">
        <text>(3R)-hydroxyoctanoyl-[ACP] = (2E)-octenoyl-[ACP] + H2O</text>
        <dbReference type="Rhea" id="RHEA:41844"/>
        <dbReference type="Rhea" id="RHEA-COMP:9634"/>
        <dbReference type="Rhea" id="RHEA-COMP:9635"/>
        <dbReference type="ChEBI" id="CHEBI:15377"/>
        <dbReference type="ChEBI" id="CHEBI:78461"/>
        <dbReference type="ChEBI" id="CHEBI:78462"/>
    </reaction>
    <physiologicalReaction direction="left-to-right" evidence="23">
        <dbReference type="Rhea" id="RHEA:41845"/>
    </physiologicalReaction>
</comment>
<dbReference type="CDD" id="cd05195">
    <property type="entry name" value="enoyl_red"/>
    <property type="match status" value="1"/>
</dbReference>
<evidence type="ECO:0000256" key="27">
    <source>
        <dbReference type="ARBA" id="ARBA00023394"/>
    </source>
</evidence>
<comment type="catalytic activity">
    <reaction evidence="62">
        <text>(2E)-decenoyl-[ACP] + NADPH + H(+) = decanoyl-[ACP] + NADP(+)</text>
        <dbReference type="Rhea" id="RHEA:41864"/>
        <dbReference type="Rhea" id="RHEA-COMP:9639"/>
        <dbReference type="Rhea" id="RHEA-COMP:9640"/>
        <dbReference type="ChEBI" id="CHEBI:15378"/>
        <dbReference type="ChEBI" id="CHEBI:57783"/>
        <dbReference type="ChEBI" id="CHEBI:58349"/>
        <dbReference type="ChEBI" id="CHEBI:78467"/>
        <dbReference type="ChEBI" id="CHEBI:78468"/>
    </reaction>
    <physiologicalReaction direction="left-to-right" evidence="62">
        <dbReference type="Rhea" id="RHEA:41865"/>
    </physiologicalReaction>
</comment>
<evidence type="ECO:0000256" key="64">
    <source>
        <dbReference type="PROSITE-ProRule" id="PRU01363"/>
    </source>
</evidence>
<evidence type="ECO:0000256" key="32">
    <source>
        <dbReference type="ARBA" id="ARBA00023442"/>
    </source>
</evidence>
<comment type="catalytic activity">
    <reaction evidence="45">
        <text>hexadecanoyl-[ACP] + malonyl-[ACP] + H(+) = 3-oxooctadecanoyl-[ACP] + holo-[ACP] + CO2</text>
        <dbReference type="Rhea" id="RHEA:41916"/>
        <dbReference type="Rhea" id="RHEA-COMP:9623"/>
        <dbReference type="Rhea" id="RHEA-COMP:9652"/>
        <dbReference type="Rhea" id="RHEA-COMP:9653"/>
        <dbReference type="Rhea" id="RHEA-COMP:9685"/>
        <dbReference type="ChEBI" id="CHEBI:15378"/>
        <dbReference type="ChEBI" id="CHEBI:16526"/>
        <dbReference type="ChEBI" id="CHEBI:64479"/>
        <dbReference type="ChEBI" id="CHEBI:78449"/>
        <dbReference type="ChEBI" id="CHEBI:78483"/>
        <dbReference type="ChEBI" id="CHEBI:78487"/>
    </reaction>
    <physiologicalReaction direction="left-to-right" evidence="45">
        <dbReference type="Rhea" id="RHEA:41917"/>
    </physiologicalReaction>
</comment>
<evidence type="ECO:0000259" key="66">
    <source>
        <dbReference type="PROSITE" id="PS52004"/>
    </source>
</evidence>
<dbReference type="SMART" id="SM00827">
    <property type="entry name" value="PKS_AT"/>
    <property type="match status" value="1"/>
</dbReference>
<comment type="catalytic activity">
    <reaction evidence="42">
        <text>(2E)-hexenoyl-[ACP] + NADPH + H(+) = hexanoyl-[ACP] + NADP(+)</text>
        <dbReference type="Rhea" id="RHEA:41832"/>
        <dbReference type="Rhea" id="RHEA-COMP:9631"/>
        <dbReference type="Rhea" id="RHEA-COMP:9632"/>
        <dbReference type="ChEBI" id="CHEBI:15378"/>
        <dbReference type="ChEBI" id="CHEBI:57783"/>
        <dbReference type="ChEBI" id="CHEBI:58349"/>
        <dbReference type="ChEBI" id="CHEBI:78458"/>
        <dbReference type="ChEBI" id="CHEBI:78459"/>
    </reaction>
    <physiologicalReaction direction="left-to-right" evidence="42">
        <dbReference type="Rhea" id="RHEA:41833"/>
    </physiologicalReaction>
</comment>
<evidence type="ECO:0000256" key="14">
    <source>
        <dbReference type="ARBA" id="ARBA00022832"/>
    </source>
</evidence>
<evidence type="ECO:0000313" key="68">
    <source>
        <dbReference type="EMBL" id="KAK2164218.1"/>
    </source>
</evidence>
<dbReference type="Pfam" id="PF00698">
    <property type="entry name" value="Acyl_transf_1"/>
    <property type="match status" value="1"/>
</dbReference>
<comment type="pathway">
    <text evidence="1">Lipid metabolism.</text>
</comment>
<dbReference type="InterPro" id="IPR011032">
    <property type="entry name" value="GroES-like_sf"/>
</dbReference>
<feature type="active site" description="Proton donor; for dehydratase activity" evidence="64">
    <location>
        <position position="1065"/>
    </location>
</feature>
<comment type="catalytic activity">
    <reaction evidence="25">
        <text>(3R)-hydroxyhexanoyl-[ACP] = (2E)-hexenoyl-[ACP] + H2O</text>
        <dbReference type="Rhea" id="RHEA:41828"/>
        <dbReference type="Rhea" id="RHEA-COMP:9630"/>
        <dbReference type="Rhea" id="RHEA-COMP:9631"/>
        <dbReference type="ChEBI" id="CHEBI:15377"/>
        <dbReference type="ChEBI" id="CHEBI:78457"/>
        <dbReference type="ChEBI" id="CHEBI:78458"/>
    </reaction>
    <physiologicalReaction direction="left-to-right" evidence="25">
        <dbReference type="Rhea" id="RHEA:41829"/>
    </physiologicalReaction>
</comment>
<dbReference type="PROSITE" id="PS00606">
    <property type="entry name" value="KS3_1"/>
    <property type="match status" value="1"/>
</dbReference>
<evidence type="ECO:0000256" key="10">
    <source>
        <dbReference type="ARBA" id="ARBA00022553"/>
    </source>
</evidence>
<comment type="catalytic activity">
    <reaction evidence="48">
        <text>(2E)-octenoyl-[ACP] + NADPH + H(+) = octanoyl-[ACP] + NADP(+)</text>
        <dbReference type="Rhea" id="RHEA:41848"/>
        <dbReference type="Rhea" id="RHEA-COMP:9635"/>
        <dbReference type="Rhea" id="RHEA-COMP:9636"/>
        <dbReference type="ChEBI" id="CHEBI:15378"/>
        <dbReference type="ChEBI" id="CHEBI:57783"/>
        <dbReference type="ChEBI" id="CHEBI:58349"/>
        <dbReference type="ChEBI" id="CHEBI:78462"/>
        <dbReference type="ChEBI" id="CHEBI:78463"/>
    </reaction>
    <physiologicalReaction direction="left-to-right" evidence="48">
        <dbReference type="Rhea" id="RHEA:41849"/>
    </physiologicalReaction>
</comment>
<dbReference type="EC" id="2.3.1.41" evidence="6"/>
<dbReference type="InterPro" id="IPR001227">
    <property type="entry name" value="Ac_transferase_dom_sf"/>
</dbReference>
<evidence type="ECO:0000256" key="37">
    <source>
        <dbReference type="ARBA" id="ARBA00047440"/>
    </source>
</evidence>
<comment type="catalytic activity">
    <reaction evidence="60">
        <text>3-oxooctanoyl-[ACP] + NADPH + H(+) = (3R)-hydroxyoctanoyl-[ACP] + NADP(+)</text>
        <dbReference type="Rhea" id="RHEA:41840"/>
        <dbReference type="Rhea" id="RHEA-COMP:9633"/>
        <dbReference type="Rhea" id="RHEA-COMP:9634"/>
        <dbReference type="ChEBI" id="CHEBI:15378"/>
        <dbReference type="ChEBI" id="CHEBI:57783"/>
        <dbReference type="ChEBI" id="CHEBI:58349"/>
        <dbReference type="ChEBI" id="CHEBI:78460"/>
        <dbReference type="ChEBI" id="CHEBI:78461"/>
    </reaction>
    <physiologicalReaction direction="left-to-right" evidence="60">
        <dbReference type="Rhea" id="RHEA:41841"/>
    </physiologicalReaction>
</comment>
<dbReference type="GO" id="GO:0031177">
    <property type="term" value="F:phosphopantetheine binding"/>
    <property type="evidence" value="ECO:0007669"/>
    <property type="project" value="InterPro"/>
</dbReference>
<dbReference type="Gene3D" id="3.90.180.10">
    <property type="entry name" value="Medium-chain alcohol dehydrogenases, catalytic domain"/>
    <property type="match status" value="1"/>
</dbReference>
<dbReference type="GO" id="GO:0004313">
    <property type="term" value="F:[acyl-carrier-protein] S-acetyltransferase activity"/>
    <property type="evidence" value="ECO:0007669"/>
    <property type="project" value="UniProtKB-EC"/>
</dbReference>
<evidence type="ECO:0000256" key="53">
    <source>
        <dbReference type="ARBA" id="ARBA00048704"/>
    </source>
</evidence>
<dbReference type="SUPFAM" id="SSF50129">
    <property type="entry name" value="GroES-like"/>
    <property type="match status" value="1"/>
</dbReference>
<keyword evidence="11" id="KW-0808">Transferase</keyword>
<comment type="catalytic activity">
    <reaction evidence="57">
        <text>(2E)-tetradecenoyl-[ACP] + NADPH + H(+) = tetradecanoyl-[ACP] + NADP(+)</text>
        <dbReference type="Rhea" id="RHEA:41896"/>
        <dbReference type="Rhea" id="RHEA-COMP:9647"/>
        <dbReference type="Rhea" id="RHEA-COMP:9648"/>
        <dbReference type="ChEBI" id="CHEBI:15378"/>
        <dbReference type="ChEBI" id="CHEBI:57783"/>
        <dbReference type="ChEBI" id="CHEBI:58349"/>
        <dbReference type="ChEBI" id="CHEBI:78475"/>
        <dbReference type="ChEBI" id="CHEBI:78477"/>
    </reaction>
    <physiologicalReaction direction="left-to-right" evidence="57">
        <dbReference type="Rhea" id="RHEA:41897"/>
    </physiologicalReaction>
</comment>
<evidence type="ECO:0000256" key="15">
    <source>
        <dbReference type="ARBA" id="ARBA00022857"/>
    </source>
</evidence>
<dbReference type="InterPro" id="IPR050091">
    <property type="entry name" value="PKS_NRPS_Biosynth_Enz"/>
</dbReference>
<keyword evidence="21" id="KW-0275">Fatty acid biosynthesis</keyword>
<evidence type="ECO:0000256" key="48">
    <source>
        <dbReference type="ARBA" id="ARBA00048420"/>
    </source>
</evidence>
<comment type="catalytic activity">
    <reaction evidence="39">
        <text>(2E)-butenoyl-[ACP] + NADPH + H(+) = butanoyl-[ACP] + NADP(+)</text>
        <dbReference type="Rhea" id="RHEA:41812"/>
        <dbReference type="Rhea" id="RHEA-COMP:9627"/>
        <dbReference type="Rhea" id="RHEA-COMP:9628"/>
        <dbReference type="ChEBI" id="CHEBI:15378"/>
        <dbReference type="ChEBI" id="CHEBI:57783"/>
        <dbReference type="ChEBI" id="CHEBI:58349"/>
        <dbReference type="ChEBI" id="CHEBI:78453"/>
        <dbReference type="ChEBI" id="CHEBI:78454"/>
    </reaction>
    <physiologicalReaction direction="left-to-right" evidence="39">
        <dbReference type="Rhea" id="RHEA:41813"/>
    </physiologicalReaction>
</comment>
<keyword evidence="69" id="KW-1185">Reference proteome</keyword>
<dbReference type="GO" id="GO:0141148">
    <property type="term" value="F:enoyl-[acyl-carrier-protein] reductase (NADPH) activity"/>
    <property type="evidence" value="ECO:0007669"/>
    <property type="project" value="UniProtKB-EC"/>
</dbReference>
<comment type="catalytic activity">
    <reaction evidence="26">
        <text>(3R)-hydroxydecanoyl-[ACP] = (2E)-decenoyl-[ACP] + H2O</text>
        <dbReference type="Rhea" id="RHEA:41860"/>
        <dbReference type="Rhea" id="RHEA-COMP:9638"/>
        <dbReference type="Rhea" id="RHEA-COMP:9639"/>
        <dbReference type="ChEBI" id="CHEBI:15377"/>
        <dbReference type="ChEBI" id="CHEBI:78466"/>
        <dbReference type="ChEBI" id="CHEBI:78467"/>
    </reaction>
    <physiologicalReaction direction="left-to-right" evidence="26">
        <dbReference type="Rhea" id="RHEA:41861"/>
    </physiologicalReaction>
</comment>
<evidence type="ECO:0000256" key="59">
    <source>
        <dbReference type="ARBA" id="ARBA00049414"/>
    </source>
</evidence>
<evidence type="ECO:0000256" key="3">
    <source>
        <dbReference type="ARBA" id="ARBA00012480"/>
    </source>
</evidence>
<dbReference type="GO" id="GO:0016297">
    <property type="term" value="F:fatty acyl-[ACP] hydrolase activity"/>
    <property type="evidence" value="ECO:0007669"/>
    <property type="project" value="UniProtKB-EC"/>
</dbReference>
<feature type="region of interest" description="C-terminal hotdog fold" evidence="64">
    <location>
        <begin position="1016"/>
        <end position="1158"/>
    </location>
</feature>
<keyword evidence="8" id="KW-0596">Phosphopantetheine</keyword>
<dbReference type="Gene3D" id="3.40.50.1820">
    <property type="entry name" value="alpha/beta hydrolase"/>
    <property type="match status" value="2"/>
</dbReference>
<dbReference type="EC" id="3.1.2.14" evidence="3"/>
<dbReference type="Pfam" id="PF00550">
    <property type="entry name" value="PP-binding"/>
    <property type="match status" value="1"/>
</dbReference>
<keyword evidence="18" id="KW-0560">Oxidoreductase</keyword>
<evidence type="ECO:0000256" key="5">
    <source>
        <dbReference type="ARBA" id="ARBA00012948"/>
    </source>
</evidence>
<evidence type="ECO:0000256" key="58">
    <source>
        <dbReference type="ARBA" id="ARBA00049263"/>
    </source>
</evidence>
<dbReference type="EC" id="1.3.1.39" evidence="2"/>
<comment type="catalytic activity">
    <reaction evidence="31">
        <text>(3R)-hydroxybutanoyl-[ACP] = (2E)-butenoyl-[ACP] + H2O</text>
        <dbReference type="Rhea" id="RHEA:41808"/>
        <dbReference type="Rhea" id="RHEA-COMP:9626"/>
        <dbReference type="Rhea" id="RHEA-COMP:9627"/>
        <dbReference type="ChEBI" id="CHEBI:15377"/>
        <dbReference type="ChEBI" id="CHEBI:78451"/>
        <dbReference type="ChEBI" id="CHEBI:78453"/>
    </reaction>
    <physiologicalReaction direction="left-to-right" evidence="31">
        <dbReference type="Rhea" id="RHEA:41809"/>
    </physiologicalReaction>
</comment>
<dbReference type="Pfam" id="PF16197">
    <property type="entry name" value="KAsynt_C_assoc"/>
    <property type="match status" value="1"/>
</dbReference>
<keyword evidence="10" id="KW-0597">Phosphoprotein</keyword>
<dbReference type="InterPro" id="IPR001031">
    <property type="entry name" value="Thioesterase"/>
</dbReference>
<dbReference type="InterPro" id="IPR029058">
    <property type="entry name" value="AB_hydrolase_fold"/>
</dbReference>
<comment type="catalytic activity">
    <reaction evidence="27">
        <text>a (3R)-hydroxyacyl-[ACP] = a (2E)-enoyl-[ACP] + H2O</text>
        <dbReference type="Rhea" id="RHEA:13097"/>
        <dbReference type="Rhea" id="RHEA-COMP:9925"/>
        <dbReference type="Rhea" id="RHEA-COMP:9945"/>
        <dbReference type="ChEBI" id="CHEBI:15377"/>
        <dbReference type="ChEBI" id="CHEBI:78784"/>
        <dbReference type="ChEBI" id="CHEBI:78827"/>
        <dbReference type="EC" id="4.2.1.59"/>
    </reaction>
    <physiologicalReaction direction="left-to-right" evidence="27">
        <dbReference type="Rhea" id="RHEA:13098"/>
    </physiologicalReaction>
</comment>
<name>A0AAD9K4Z0_9ANNE</name>
<comment type="catalytic activity">
    <reaction evidence="33">
        <text>acetyl-CoA + n malonyl-CoA + 2n NADPH + 2n H(+) = a long-chain fatty acid + (n+1) CoA + n CO2 + 2n NADP(+).</text>
        <dbReference type="EC" id="2.3.1.85"/>
    </reaction>
</comment>
<dbReference type="PANTHER" id="PTHR43775">
    <property type="entry name" value="FATTY ACID SYNTHASE"/>
    <property type="match status" value="1"/>
</dbReference>
<evidence type="ECO:0000256" key="36">
    <source>
        <dbReference type="ARBA" id="ARBA00047400"/>
    </source>
</evidence>
<comment type="catalytic activity">
    <reaction evidence="59">
        <text>3-oxohexadecanoyl-[ACP] + NADPH + H(+) = (3R)-hydroxyhexadecanoyl-[ACP] + NADP(+)</text>
        <dbReference type="Rhea" id="RHEA:41904"/>
        <dbReference type="Rhea" id="RHEA-COMP:9649"/>
        <dbReference type="Rhea" id="RHEA-COMP:9650"/>
        <dbReference type="ChEBI" id="CHEBI:15378"/>
        <dbReference type="ChEBI" id="CHEBI:57783"/>
        <dbReference type="ChEBI" id="CHEBI:58349"/>
        <dbReference type="ChEBI" id="CHEBI:78478"/>
        <dbReference type="ChEBI" id="CHEBI:78480"/>
    </reaction>
    <physiologicalReaction direction="left-to-right" evidence="59">
        <dbReference type="Rhea" id="RHEA:41905"/>
    </physiologicalReaction>
</comment>
<dbReference type="InterPro" id="IPR014031">
    <property type="entry name" value="Ketoacyl_synth_C"/>
</dbReference>
<evidence type="ECO:0000256" key="25">
    <source>
        <dbReference type="ARBA" id="ARBA00023373"/>
    </source>
</evidence>
<evidence type="ECO:0000256" key="55">
    <source>
        <dbReference type="ARBA" id="ARBA00049019"/>
    </source>
</evidence>
<evidence type="ECO:0000256" key="50">
    <source>
        <dbReference type="ARBA" id="ARBA00048571"/>
    </source>
</evidence>
<dbReference type="CDD" id="cd08954">
    <property type="entry name" value="KR_1_FAS_SDR_x"/>
    <property type="match status" value="1"/>
</dbReference>
<comment type="catalytic activity">
    <reaction evidence="28">
        <text>(3R)-hydroxytetradecanoyl-[ACP] = (2E)-tetradecenoyl-[ACP] + H2O</text>
        <dbReference type="Rhea" id="RHEA:41892"/>
        <dbReference type="Rhea" id="RHEA-COMP:9646"/>
        <dbReference type="Rhea" id="RHEA-COMP:9647"/>
        <dbReference type="ChEBI" id="CHEBI:15377"/>
        <dbReference type="ChEBI" id="CHEBI:78474"/>
        <dbReference type="ChEBI" id="CHEBI:78475"/>
    </reaction>
    <physiologicalReaction direction="left-to-right" evidence="28">
        <dbReference type="Rhea" id="RHEA:41893"/>
    </physiologicalReaction>
</comment>
<comment type="catalytic activity">
    <reaction evidence="29">
        <text>(3R)-hydroxyoctadecanoyl-[ACP] = (2E)-octadecenoyl-[ACP] + H2O</text>
        <dbReference type="Rhea" id="RHEA:41924"/>
        <dbReference type="Rhea" id="RHEA-COMP:9654"/>
        <dbReference type="Rhea" id="RHEA-COMP:9655"/>
        <dbReference type="ChEBI" id="CHEBI:15377"/>
        <dbReference type="ChEBI" id="CHEBI:78488"/>
        <dbReference type="ChEBI" id="CHEBI:78489"/>
    </reaction>
    <physiologicalReaction direction="left-to-right" evidence="29">
        <dbReference type="Rhea" id="RHEA:41925"/>
    </physiologicalReaction>
</comment>
<evidence type="ECO:0000259" key="67">
    <source>
        <dbReference type="PROSITE" id="PS52019"/>
    </source>
</evidence>
<evidence type="ECO:0000256" key="38">
    <source>
        <dbReference type="ARBA" id="ARBA00047451"/>
    </source>
</evidence>
<dbReference type="FunFam" id="3.40.50.720:FF:000209">
    <property type="entry name" value="Polyketide synthase Pks12"/>
    <property type="match status" value="1"/>
</dbReference>
<keyword evidence="22" id="KW-0511">Multifunctional enzyme</keyword>
<evidence type="ECO:0000259" key="65">
    <source>
        <dbReference type="PROSITE" id="PS50075"/>
    </source>
</evidence>
<dbReference type="PROSITE" id="PS50075">
    <property type="entry name" value="CARRIER"/>
    <property type="match status" value="1"/>
</dbReference>
<reference evidence="68" key="1">
    <citation type="journal article" date="2023" name="Mol. Biol. Evol.">
        <title>Third-Generation Sequencing Reveals the Adaptive Role of the Epigenome in Three Deep-Sea Polychaetes.</title>
        <authorList>
            <person name="Perez M."/>
            <person name="Aroh O."/>
            <person name="Sun Y."/>
            <person name="Lan Y."/>
            <person name="Juniper S.K."/>
            <person name="Young C.R."/>
            <person name="Angers B."/>
            <person name="Qian P.Y."/>
        </authorList>
    </citation>
    <scope>NUCLEOTIDE SEQUENCE</scope>
    <source>
        <strain evidence="68">P08H-3</strain>
    </source>
</reference>
<feature type="domain" description="Ketosynthase family 3 (KS3)" evidence="66">
    <location>
        <begin position="34"/>
        <end position="440"/>
    </location>
</feature>
<dbReference type="InterPro" id="IPR020806">
    <property type="entry name" value="PKS_PP-bd"/>
</dbReference>
<dbReference type="Pfam" id="PF08659">
    <property type="entry name" value="KR"/>
    <property type="match status" value="1"/>
</dbReference>
<keyword evidence="20" id="KW-0443">Lipid metabolism</keyword>
<evidence type="ECO:0000256" key="42">
    <source>
        <dbReference type="ARBA" id="ARBA00047897"/>
    </source>
</evidence>
<dbReference type="SUPFAM" id="SSF47336">
    <property type="entry name" value="ACP-like"/>
    <property type="match status" value="1"/>
</dbReference>
<dbReference type="SUPFAM" id="SSF53901">
    <property type="entry name" value="Thiolase-like"/>
    <property type="match status" value="1"/>
</dbReference>
<evidence type="ECO:0000256" key="2">
    <source>
        <dbReference type="ARBA" id="ARBA00012004"/>
    </source>
</evidence>
<comment type="catalytic activity">
    <reaction evidence="54">
        <text>3-oxotetradecanoyl-[ACP] + NADPH + H(+) = (3R)-hydroxytetradecanoyl-[ACP] + NADP(+)</text>
        <dbReference type="Rhea" id="RHEA:41888"/>
        <dbReference type="Rhea" id="RHEA-COMP:9645"/>
        <dbReference type="Rhea" id="RHEA-COMP:9646"/>
        <dbReference type="ChEBI" id="CHEBI:15378"/>
        <dbReference type="ChEBI" id="CHEBI:57783"/>
        <dbReference type="ChEBI" id="CHEBI:58349"/>
        <dbReference type="ChEBI" id="CHEBI:78473"/>
        <dbReference type="ChEBI" id="CHEBI:78474"/>
    </reaction>
    <physiologicalReaction direction="left-to-right" evidence="54">
        <dbReference type="Rhea" id="RHEA:41889"/>
    </physiologicalReaction>
</comment>
<comment type="catalytic activity">
    <reaction evidence="46">
        <text>(2E)-dodecenoyl-[ACP] + NADPH + H(+) = dodecanoyl-[ACP] + NADP(+)</text>
        <dbReference type="Rhea" id="RHEA:41880"/>
        <dbReference type="Rhea" id="RHEA-COMP:9643"/>
        <dbReference type="Rhea" id="RHEA-COMP:9644"/>
        <dbReference type="ChEBI" id="CHEBI:15378"/>
        <dbReference type="ChEBI" id="CHEBI:57783"/>
        <dbReference type="ChEBI" id="CHEBI:58349"/>
        <dbReference type="ChEBI" id="CHEBI:65264"/>
        <dbReference type="ChEBI" id="CHEBI:78472"/>
    </reaction>
    <physiologicalReaction direction="left-to-right" evidence="46">
        <dbReference type="Rhea" id="RHEA:41881"/>
    </physiologicalReaction>
</comment>
<dbReference type="Gene3D" id="3.10.129.110">
    <property type="entry name" value="Polyketide synthase dehydratase"/>
    <property type="match status" value="1"/>
</dbReference>
<dbReference type="SUPFAM" id="SSF55048">
    <property type="entry name" value="Probable ACP-binding domain of malonyl-CoA ACP transacylase"/>
    <property type="match status" value="1"/>
</dbReference>
<dbReference type="Gene3D" id="3.40.366.10">
    <property type="entry name" value="Malonyl-Coenzyme A Acyl Carrier Protein, domain 2"/>
    <property type="match status" value="1"/>
</dbReference>
<dbReference type="PANTHER" id="PTHR43775:SF7">
    <property type="entry name" value="FATTY ACID SYNTHASE"/>
    <property type="match status" value="1"/>
</dbReference>
<evidence type="ECO:0000256" key="21">
    <source>
        <dbReference type="ARBA" id="ARBA00023160"/>
    </source>
</evidence>
<dbReference type="EC" id="2.3.1.85" evidence="4"/>
<feature type="domain" description="Carrier" evidence="65">
    <location>
        <begin position="2052"/>
        <end position="2132"/>
    </location>
</feature>
<evidence type="ECO:0000256" key="4">
    <source>
        <dbReference type="ARBA" id="ARBA00012873"/>
    </source>
</evidence>
<evidence type="ECO:0000256" key="41">
    <source>
        <dbReference type="ARBA" id="ARBA00047810"/>
    </source>
</evidence>
<dbReference type="SUPFAM" id="SSF53474">
    <property type="entry name" value="alpha/beta-Hydrolases"/>
    <property type="match status" value="1"/>
</dbReference>
<feature type="region of interest" description="N-terminal hotdog fold" evidence="64">
    <location>
        <begin position="879"/>
        <end position="1002"/>
    </location>
</feature>
<evidence type="ECO:0000256" key="47">
    <source>
        <dbReference type="ARBA" id="ARBA00048289"/>
    </source>
</evidence>
<proteinExistence type="predicted"/>
<keyword evidence="19" id="KW-0520">NAD</keyword>
<dbReference type="Gene3D" id="3.40.50.720">
    <property type="entry name" value="NAD(P)-binding Rossmann-like Domain"/>
    <property type="match status" value="1"/>
</dbReference>
<evidence type="ECO:0000256" key="18">
    <source>
        <dbReference type="ARBA" id="ARBA00023002"/>
    </source>
</evidence>
<dbReference type="SMART" id="SM00822">
    <property type="entry name" value="PKS_KR"/>
    <property type="match status" value="1"/>
</dbReference>
<evidence type="ECO:0000256" key="28">
    <source>
        <dbReference type="ARBA" id="ARBA00023398"/>
    </source>
</evidence>
<comment type="catalytic activity">
    <reaction evidence="34">
        <text>3-oxooctadecanoyl-[ACP] + NADPH + H(+) = (3R)-hydroxyoctadecanoyl-[ACP] + NADP(+)</text>
        <dbReference type="Rhea" id="RHEA:41920"/>
        <dbReference type="Rhea" id="RHEA-COMP:9653"/>
        <dbReference type="Rhea" id="RHEA-COMP:9654"/>
        <dbReference type="ChEBI" id="CHEBI:15378"/>
        <dbReference type="ChEBI" id="CHEBI:57783"/>
        <dbReference type="ChEBI" id="CHEBI:58349"/>
        <dbReference type="ChEBI" id="CHEBI:78487"/>
        <dbReference type="ChEBI" id="CHEBI:78488"/>
    </reaction>
    <physiologicalReaction direction="left-to-right" evidence="34">
        <dbReference type="Rhea" id="RHEA:41921"/>
    </physiologicalReaction>
</comment>
<dbReference type="GO" id="GO:0004312">
    <property type="term" value="F:fatty acid synthase activity"/>
    <property type="evidence" value="ECO:0007669"/>
    <property type="project" value="UniProtKB-EC"/>
</dbReference>
<evidence type="ECO:0000256" key="24">
    <source>
        <dbReference type="ARBA" id="ARBA00023351"/>
    </source>
</evidence>
<comment type="catalytic activity">
    <reaction evidence="24">
        <text>(3R)-hydroxydodecanoyl-[ACP] = (2E)-dodecenoyl-[ACP] + H2O</text>
        <dbReference type="Rhea" id="RHEA:41876"/>
        <dbReference type="Rhea" id="RHEA-COMP:9642"/>
        <dbReference type="Rhea" id="RHEA-COMP:9643"/>
        <dbReference type="ChEBI" id="CHEBI:15377"/>
        <dbReference type="ChEBI" id="CHEBI:78470"/>
        <dbReference type="ChEBI" id="CHEBI:78472"/>
    </reaction>
    <physiologicalReaction direction="left-to-right" evidence="24">
        <dbReference type="Rhea" id="RHEA:41877"/>
    </physiologicalReaction>
</comment>
<dbReference type="Pfam" id="PF00109">
    <property type="entry name" value="ketoacyl-synt"/>
    <property type="match status" value="1"/>
</dbReference>
<evidence type="ECO:0000256" key="12">
    <source>
        <dbReference type="ARBA" id="ARBA00022799"/>
    </source>
</evidence>
<evidence type="ECO:0000256" key="9">
    <source>
        <dbReference type="ARBA" id="ARBA00022516"/>
    </source>
</evidence>
<dbReference type="InterPro" id="IPR049552">
    <property type="entry name" value="PKS_DH_N"/>
</dbReference>
<comment type="caution">
    <text evidence="68">The sequence shown here is derived from an EMBL/GenBank/DDBJ whole genome shotgun (WGS) entry which is preliminary data.</text>
</comment>
<dbReference type="CDD" id="cd00833">
    <property type="entry name" value="PKS"/>
    <property type="match status" value="1"/>
</dbReference>
<comment type="catalytic activity">
    <reaction evidence="58">
        <text>3-oxododecanoyl-[ACP] + NADPH + H(+) = (3R)-hydroxydodecanoyl-[ACP] + NADP(+)</text>
        <dbReference type="Rhea" id="RHEA:41872"/>
        <dbReference type="Rhea" id="RHEA-COMP:9641"/>
        <dbReference type="Rhea" id="RHEA-COMP:9642"/>
        <dbReference type="ChEBI" id="CHEBI:15378"/>
        <dbReference type="ChEBI" id="CHEBI:57783"/>
        <dbReference type="ChEBI" id="CHEBI:58349"/>
        <dbReference type="ChEBI" id="CHEBI:78469"/>
        <dbReference type="ChEBI" id="CHEBI:78470"/>
    </reaction>
    <physiologicalReaction direction="left-to-right" evidence="58">
        <dbReference type="Rhea" id="RHEA:41873"/>
    </physiologicalReaction>
</comment>
<comment type="catalytic activity">
    <reaction evidence="56">
        <text>decanoyl-[ACP] + malonyl-[ACP] + H(+) = 3-oxododecanoyl-[ACP] + holo-[ACP] + CO2</text>
        <dbReference type="Rhea" id="RHEA:41868"/>
        <dbReference type="Rhea" id="RHEA-COMP:9623"/>
        <dbReference type="Rhea" id="RHEA-COMP:9640"/>
        <dbReference type="Rhea" id="RHEA-COMP:9641"/>
        <dbReference type="Rhea" id="RHEA-COMP:9685"/>
        <dbReference type="ChEBI" id="CHEBI:15378"/>
        <dbReference type="ChEBI" id="CHEBI:16526"/>
        <dbReference type="ChEBI" id="CHEBI:64479"/>
        <dbReference type="ChEBI" id="CHEBI:78449"/>
        <dbReference type="ChEBI" id="CHEBI:78468"/>
        <dbReference type="ChEBI" id="CHEBI:78469"/>
    </reaction>
    <physiologicalReaction direction="left-to-right" evidence="56">
        <dbReference type="Rhea" id="RHEA:41869"/>
    </physiologicalReaction>
</comment>
<dbReference type="GO" id="GO:0019171">
    <property type="term" value="F:(3R)-hydroxyacyl-[acyl-carrier-protein] dehydratase activity"/>
    <property type="evidence" value="ECO:0007669"/>
    <property type="project" value="UniProtKB-EC"/>
</dbReference>
<dbReference type="Pfam" id="PF21149">
    <property type="entry name" value="FAS_pseudo-KR"/>
    <property type="match status" value="1"/>
</dbReference>
<evidence type="ECO:0000313" key="69">
    <source>
        <dbReference type="Proteomes" id="UP001208570"/>
    </source>
</evidence>
<evidence type="ECO:0000256" key="19">
    <source>
        <dbReference type="ARBA" id="ARBA00023027"/>
    </source>
</evidence>
<dbReference type="InterPro" id="IPR049900">
    <property type="entry name" value="PKS_mFAS_DH"/>
</dbReference>
<evidence type="ECO:0000256" key="29">
    <source>
        <dbReference type="ARBA" id="ARBA00023399"/>
    </source>
</evidence>
<dbReference type="InterPro" id="IPR020841">
    <property type="entry name" value="PKS_Beta-ketoAc_synthase_dom"/>
</dbReference>
<evidence type="ECO:0000256" key="39">
    <source>
        <dbReference type="ARBA" id="ARBA00047500"/>
    </source>
</evidence>
<dbReference type="Pfam" id="PF00107">
    <property type="entry name" value="ADH_zinc_N"/>
    <property type="match status" value="1"/>
</dbReference>
<organism evidence="68 69">
    <name type="scientific">Paralvinella palmiformis</name>
    <dbReference type="NCBI Taxonomy" id="53620"/>
    <lineage>
        <taxon>Eukaryota</taxon>
        <taxon>Metazoa</taxon>
        <taxon>Spiralia</taxon>
        <taxon>Lophotrochozoa</taxon>
        <taxon>Annelida</taxon>
        <taxon>Polychaeta</taxon>
        <taxon>Sedentaria</taxon>
        <taxon>Canalipalpata</taxon>
        <taxon>Terebellida</taxon>
        <taxon>Terebelliformia</taxon>
        <taxon>Alvinellidae</taxon>
        <taxon>Paralvinella</taxon>
    </lineage>
</organism>
<keyword evidence="13" id="KW-0378">Hydrolase</keyword>
<comment type="catalytic activity">
    <reaction evidence="41">
        <text>(2E)-hexadecenoyl-[ACP] + NADPH + H(+) = hexadecanoyl-[ACP] + NADP(+)</text>
        <dbReference type="Rhea" id="RHEA:41912"/>
        <dbReference type="Rhea" id="RHEA-COMP:9651"/>
        <dbReference type="Rhea" id="RHEA-COMP:9652"/>
        <dbReference type="ChEBI" id="CHEBI:15378"/>
        <dbReference type="ChEBI" id="CHEBI:57783"/>
        <dbReference type="ChEBI" id="CHEBI:58349"/>
        <dbReference type="ChEBI" id="CHEBI:78481"/>
        <dbReference type="ChEBI" id="CHEBI:78483"/>
    </reaction>
    <physiologicalReaction direction="left-to-right" evidence="41">
        <dbReference type="Rhea" id="RHEA:41913"/>
    </physiologicalReaction>
</comment>
<evidence type="ECO:0000256" key="46">
    <source>
        <dbReference type="ARBA" id="ARBA00048281"/>
    </source>
</evidence>
<dbReference type="EMBL" id="JAODUP010000067">
    <property type="protein sequence ID" value="KAK2164218.1"/>
    <property type="molecule type" value="Genomic_DNA"/>
</dbReference>
<evidence type="ECO:0000256" key="34">
    <source>
        <dbReference type="ARBA" id="ARBA00047300"/>
    </source>
</evidence>
<evidence type="ECO:0000256" key="57">
    <source>
        <dbReference type="ARBA" id="ARBA00049171"/>
    </source>
</evidence>
<keyword evidence="14" id="KW-0276">Fatty acid metabolism</keyword>
<dbReference type="InterPro" id="IPR013968">
    <property type="entry name" value="PKS_KR"/>
</dbReference>
<evidence type="ECO:0000256" key="43">
    <source>
        <dbReference type="ARBA" id="ARBA00047953"/>
    </source>
</evidence>
<evidence type="ECO:0000256" key="56">
    <source>
        <dbReference type="ARBA" id="ARBA00049109"/>
    </source>
</evidence>
<comment type="catalytic activity">
    <reaction evidence="63">
        <text>octanoyl-[ACP] + malonyl-[ACP] + H(+) = 3-oxodecanoyl-[ACP] + holo-[ACP] + CO2</text>
        <dbReference type="Rhea" id="RHEA:41852"/>
        <dbReference type="Rhea" id="RHEA-COMP:9623"/>
        <dbReference type="Rhea" id="RHEA-COMP:9636"/>
        <dbReference type="Rhea" id="RHEA-COMP:9637"/>
        <dbReference type="Rhea" id="RHEA-COMP:9685"/>
        <dbReference type="ChEBI" id="CHEBI:15378"/>
        <dbReference type="ChEBI" id="CHEBI:16526"/>
        <dbReference type="ChEBI" id="CHEBI:64479"/>
        <dbReference type="ChEBI" id="CHEBI:78449"/>
        <dbReference type="ChEBI" id="CHEBI:78463"/>
        <dbReference type="ChEBI" id="CHEBI:78464"/>
    </reaction>
    <physiologicalReaction direction="left-to-right" evidence="63">
        <dbReference type="Rhea" id="RHEA:41853"/>
    </physiologicalReaction>
</comment>
<evidence type="ECO:0000256" key="45">
    <source>
        <dbReference type="ARBA" id="ARBA00048051"/>
    </source>
</evidence>
<dbReference type="InterPro" id="IPR016035">
    <property type="entry name" value="Acyl_Trfase/lysoPLipase"/>
</dbReference>
<keyword evidence="17" id="KW-0007">Acetylation</keyword>
<dbReference type="InterPro" id="IPR014030">
    <property type="entry name" value="Ketoacyl_synth_N"/>
</dbReference>
<evidence type="ECO:0000256" key="31">
    <source>
        <dbReference type="ARBA" id="ARBA00023402"/>
    </source>
</evidence>
<evidence type="ECO:0000256" key="49">
    <source>
        <dbReference type="ARBA" id="ARBA00048506"/>
    </source>
</evidence>
<dbReference type="PROSITE" id="PS52019">
    <property type="entry name" value="PKS_MFAS_DH"/>
    <property type="match status" value="1"/>
</dbReference>
<comment type="catalytic activity">
    <reaction evidence="36">
        <text>a (3R)-hydroxyacyl-[ACP] + NADP(+) = a 3-oxoacyl-[ACP] + NADPH + H(+)</text>
        <dbReference type="Rhea" id="RHEA:17397"/>
        <dbReference type="Rhea" id="RHEA-COMP:9916"/>
        <dbReference type="Rhea" id="RHEA-COMP:9945"/>
        <dbReference type="ChEBI" id="CHEBI:15378"/>
        <dbReference type="ChEBI" id="CHEBI:57783"/>
        <dbReference type="ChEBI" id="CHEBI:58349"/>
        <dbReference type="ChEBI" id="CHEBI:78776"/>
        <dbReference type="ChEBI" id="CHEBI:78827"/>
        <dbReference type="EC" id="1.1.1.100"/>
    </reaction>
    <physiologicalReaction direction="right-to-left" evidence="36">
        <dbReference type="Rhea" id="RHEA:17399"/>
    </physiologicalReaction>
</comment>
<comment type="catalytic activity">
    <reaction evidence="37">
        <text>3-oxodecanoyl-[ACP] + NADPH + H(+) = (3R)-hydroxydecanoyl-[ACP] + NADP(+)</text>
        <dbReference type="Rhea" id="RHEA:41856"/>
        <dbReference type="Rhea" id="RHEA-COMP:9637"/>
        <dbReference type="Rhea" id="RHEA-COMP:9638"/>
        <dbReference type="ChEBI" id="CHEBI:15378"/>
        <dbReference type="ChEBI" id="CHEBI:57783"/>
        <dbReference type="ChEBI" id="CHEBI:58349"/>
        <dbReference type="ChEBI" id="CHEBI:78464"/>
        <dbReference type="ChEBI" id="CHEBI:78466"/>
    </reaction>
    <physiologicalReaction direction="left-to-right" evidence="37">
        <dbReference type="Rhea" id="RHEA:41857"/>
    </physiologicalReaction>
</comment>
<evidence type="ECO:0000256" key="20">
    <source>
        <dbReference type="ARBA" id="ARBA00023098"/>
    </source>
</evidence>
<evidence type="ECO:0000256" key="6">
    <source>
        <dbReference type="ARBA" id="ARBA00013191"/>
    </source>
</evidence>
<dbReference type="PROSITE" id="PS52004">
    <property type="entry name" value="KS3_2"/>
    <property type="match status" value="1"/>
</dbReference>
<keyword evidence="15" id="KW-0521">NADP</keyword>
<evidence type="ECO:0000256" key="16">
    <source>
        <dbReference type="ARBA" id="ARBA00022898"/>
    </source>
</evidence>
<dbReference type="InterPro" id="IPR057326">
    <property type="entry name" value="KR_dom"/>
</dbReference>
<dbReference type="Pfam" id="PF02801">
    <property type="entry name" value="Ketoacyl-synt_C"/>
    <property type="match status" value="1"/>
</dbReference>
<protein>
    <recommendedName>
        <fullName evidence="7">Fatty acid synthase</fullName>
        <ecNumber evidence="5">1.1.1.100</ecNumber>
        <ecNumber evidence="2">1.3.1.39</ecNumber>
        <ecNumber evidence="6">2.3.1.41</ecNumber>
        <ecNumber evidence="4">2.3.1.85</ecNumber>
        <ecNumber evidence="3">3.1.2.14</ecNumber>
    </recommendedName>
</protein>
<dbReference type="Pfam" id="PF21089">
    <property type="entry name" value="PKS_DH_N"/>
    <property type="match status" value="1"/>
</dbReference>
<dbReference type="SMART" id="SM00826">
    <property type="entry name" value="PKS_DH"/>
    <property type="match status" value="1"/>
</dbReference>
<comment type="catalytic activity">
    <reaction evidence="35">
        <text>hexanoyl-[ACP] + malonyl-[ACP] + H(+) = 3-oxooctanoyl-[ACP] + holo-[ACP] + CO2</text>
        <dbReference type="Rhea" id="RHEA:41836"/>
        <dbReference type="Rhea" id="RHEA-COMP:9623"/>
        <dbReference type="Rhea" id="RHEA-COMP:9632"/>
        <dbReference type="Rhea" id="RHEA-COMP:9633"/>
        <dbReference type="Rhea" id="RHEA-COMP:9685"/>
        <dbReference type="ChEBI" id="CHEBI:15378"/>
        <dbReference type="ChEBI" id="CHEBI:16526"/>
        <dbReference type="ChEBI" id="CHEBI:64479"/>
        <dbReference type="ChEBI" id="CHEBI:78449"/>
        <dbReference type="ChEBI" id="CHEBI:78459"/>
        <dbReference type="ChEBI" id="CHEBI:78460"/>
    </reaction>
    <physiologicalReaction direction="left-to-right" evidence="35">
        <dbReference type="Rhea" id="RHEA:41837"/>
    </physiologicalReaction>
</comment>
<keyword evidence="12" id="KW-0702">S-nitrosylation</keyword>
<comment type="catalytic activity">
    <reaction evidence="50">
        <text>3-oxohexanoyl-[ACP] + NADPH + H(+) = (3R)-hydroxyhexanoyl-[ACP] + NADP(+)</text>
        <dbReference type="Rhea" id="RHEA:41824"/>
        <dbReference type="Rhea" id="RHEA-COMP:9629"/>
        <dbReference type="Rhea" id="RHEA-COMP:9630"/>
        <dbReference type="ChEBI" id="CHEBI:15378"/>
        <dbReference type="ChEBI" id="CHEBI:57783"/>
        <dbReference type="ChEBI" id="CHEBI:58349"/>
        <dbReference type="ChEBI" id="CHEBI:78456"/>
        <dbReference type="ChEBI" id="CHEBI:78457"/>
    </reaction>
    <physiologicalReaction direction="left-to-right" evidence="50">
        <dbReference type="Rhea" id="RHEA:41825"/>
    </physiologicalReaction>
</comment>
<comment type="catalytic activity">
    <reaction evidence="30">
        <text>(3R)-hydroxyhexadecanoyl-[ACP] = (2E)-hexadecenoyl-[ACP] + H2O</text>
        <dbReference type="Rhea" id="RHEA:41908"/>
        <dbReference type="Rhea" id="RHEA-COMP:9650"/>
        <dbReference type="Rhea" id="RHEA-COMP:9651"/>
        <dbReference type="ChEBI" id="CHEBI:15377"/>
        <dbReference type="ChEBI" id="CHEBI:78480"/>
        <dbReference type="ChEBI" id="CHEBI:78481"/>
    </reaction>
    <physiologicalReaction direction="left-to-right" evidence="30">
        <dbReference type="Rhea" id="RHEA:41909"/>
    </physiologicalReaction>
</comment>
<keyword evidence="16" id="KW-0663">Pyridoxal phosphate</keyword>
<comment type="catalytic activity">
    <reaction evidence="43">
        <text>3-oxobutanoyl-[ACP] + NADPH + H(+) = (3R)-hydroxybutanoyl-[ACP] + NADP(+)</text>
        <dbReference type="Rhea" id="RHEA:41804"/>
        <dbReference type="Rhea" id="RHEA-COMP:9625"/>
        <dbReference type="Rhea" id="RHEA-COMP:9626"/>
        <dbReference type="ChEBI" id="CHEBI:15378"/>
        <dbReference type="ChEBI" id="CHEBI:57783"/>
        <dbReference type="ChEBI" id="CHEBI:58349"/>
        <dbReference type="ChEBI" id="CHEBI:78450"/>
        <dbReference type="ChEBI" id="CHEBI:78451"/>
    </reaction>
    <physiologicalReaction direction="left-to-right" evidence="43">
        <dbReference type="Rhea" id="RHEA:41805"/>
    </physiologicalReaction>
</comment>
<dbReference type="SUPFAM" id="SSF52151">
    <property type="entry name" value="FabD/lysophospholipase-like"/>
    <property type="match status" value="1"/>
</dbReference>
<evidence type="ECO:0000256" key="1">
    <source>
        <dbReference type="ARBA" id="ARBA00005189"/>
    </source>
</evidence>
<gene>
    <name evidence="68" type="ORF">LSH36_67g00033</name>
</gene>
<evidence type="ECO:0000256" key="51">
    <source>
        <dbReference type="ARBA" id="ARBA00048650"/>
    </source>
</evidence>
<evidence type="ECO:0000256" key="61">
    <source>
        <dbReference type="ARBA" id="ARBA00049449"/>
    </source>
</evidence>
<dbReference type="InterPro" id="IPR020807">
    <property type="entry name" value="PKS_DH"/>
</dbReference>
<dbReference type="InterPro" id="IPR013149">
    <property type="entry name" value="ADH-like_C"/>
</dbReference>
<dbReference type="Gene3D" id="3.40.50.150">
    <property type="entry name" value="Vaccinia Virus protein VP39"/>
    <property type="match status" value="1"/>
</dbReference>
<dbReference type="InterPro" id="IPR020843">
    <property type="entry name" value="ER"/>
</dbReference>
<dbReference type="Gene3D" id="1.10.1200.10">
    <property type="entry name" value="ACP-like"/>
    <property type="match status" value="1"/>
</dbReference>
<dbReference type="Gene3D" id="3.40.47.10">
    <property type="match status" value="1"/>
</dbReference>
<feature type="active site" description="Proton acceptor; for dehydratase activity" evidence="64">
    <location>
        <position position="915"/>
    </location>
</feature>
<evidence type="ECO:0000256" key="63">
    <source>
        <dbReference type="ARBA" id="ARBA00049533"/>
    </source>
</evidence>
<dbReference type="InterPro" id="IPR016036">
    <property type="entry name" value="Malonyl_transacylase_ACP-bd"/>
</dbReference>
<evidence type="ECO:0000256" key="26">
    <source>
        <dbReference type="ARBA" id="ARBA00023388"/>
    </source>
</evidence>
<evidence type="ECO:0000256" key="7">
    <source>
        <dbReference type="ARBA" id="ARBA00018769"/>
    </source>
</evidence>
<dbReference type="InterPro" id="IPR049391">
    <property type="entry name" value="FAS_pseudo-KR"/>
</dbReference>
<comment type="catalytic activity">
    <reaction evidence="44">
        <text>acetyl-[ACP] + malonyl-[ACP] + H(+) = 3-oxobutanoyl-[ACP] + holo-[ACP] + CO2</text>
        <dbReference type="Rhea" id="RHEA:41800"/>
        <dbReference type="Rhea" id="RHEA-COMP:9621"/>
        <dbReference type="Rhea" id="RHEA-COMP:9623"/>
        <dbReference type="Rhea" id="RHEA-COMP:9625"/>
        <dbReference type="Rhea" id="RHEA-COMP:9685"/>
        <dbReference type="ChEBI" id="CHEBI:15378"/>
        <dbReference type="ChEBI" id="CHEBI:16526"/>
        <dbReference type="ChEBI" id="CHEBI:64479"/>
        <dbReference type="ChEBI" id="CHEBI:78446"/>
        <dbReference type="ChEBI" id="CHEBI:78449"/>
        <dbReference type="ChEBI" id="CHEBI:78450"/>
    </reaction>
    <physiologicalReaction direction="left-to-right" evidence="44">
        <dbReference type="Rhea" id="RHEA:41801"/>
    </physiologicalReaction>
</comment>
<evidence type="ECO:0000256" key="8">
    <source>
        <dbReference type="ARBA" id="ARBA00022450"/>
    </source>
</evidence>
<evidence type="ECO:0000256" key="23">
    <source>
        <dbReference type="ARBA" id="ARBA00023332"/>
    </source>
</evidence>
<evidence type="ECO:0000256" key="44">
    <source>
        <dbReference type="ARBA" id="ARBA00047961"/>
    </source>
</evidence>
<dbReference type="SUPFAM" id="SSF51735">
    <property type="entry name" value="NAD(P)-binding Rossmann-fold domains"/>
    <property type="match status" value="2"/>
</dbReference>
<dbReference type="InterPro" id="IPR009081">
    <property type="entry name" value="PP-bd_ACP"/>
</dbReference>
<comment type="catalytic activity">
    <reaction evidence="51">
        <text>a 2,3-saturated acyl-[ACP] + NADP(+) = a (2E)-enoyl-[ACP] + NADPH + H(+)</text>
        <dbReference type="Rhea" id="RHEA:22564"/>
        <dbReference type="Rhea" id="RHEA-COMP:9925"/>
        <dbReference type="Rhea" id="RHEA-COMP:9926"/>
        <dbReference type="ChEBI" id="CHEBI:15378"/>
        <dbReference type="ChEBI" id="CHEBI:57783"/>
        <dbReference type="ChEBI" id="CHEBI:58349"/>
        <dbReference type="ChEBI" id="CHEBI:78784"/>
        <dbReference type="ChEBI" id="CHEBI:78785"/>
        <dbReference type="EC" id="1.3.1.39"/>
    </reaction>
    <physiologicalReaction direction="right-to-left" evidence="51">
        <dbReference type="Rhea" id="RHEA:22566"/>
    </physiologicalReaction>
</comment>
<evidence type="ECO:0000256" key="30">
    <source>
        <dbReference type="ARBA" id="ARBA00023401"/>
    </source>
</evidence>
<evidence type="ECO:0000256" key="52">
    <source>
        <dbReference type="ARBA" id="ARBA00048691"/>
    </source>
</evidence>
<dbReference type="InterPro" id="IPR029063">
    <property type="entry name" value="SAM-dependent_MTases_sf"/>
</dbReference>
<feature type="domain" description="PKS/mFAS DH" evidence="67">
    <location>
        <begin position="879"/>
        <end position="1158"/>
    </location>
</feature>
<comment type="function">
    <text evidence="32">Fatty acid synthetase is a multifunctional enzyme that catalyzes the de novo biosynthesis of long-chain saturated fatty acids starting from acetyl-CoA and malonyl-CoA in the presence of NADPH. This multifunctional protein contains 7 catalytic activities and a site for the binding of the prosthetic group 4'-phosphopantetheine of the acyl carrier protein ([ACP]) domain.</text>
</comment>
<dbReference type="Gene3D" id="3.30.70.3290">
    <property type="match status" value="1"/>
</dbReference>
<dbReference type="SMART" id="SM00825">
    <property type="entry name" value="PKS_KS"/>
    <property type="match status" value="1"/>
</dbReference>
<evidence type="ECO:0000256" key="13">
    <source>
        <dbReference type="ARBA" id="ARBA00022801"/>
    </source>
</evidence>
<dbReference type="GO" id="GO:0006633">
    <property type="term" value="P:fatty acid biosynthetic process"/>
    <property type="evidence" value="ECO:0007669"/>
    <property type="project" value="UniProtKB-KW"/>
</dbReference>
<evidence type="ECO:0000256" key="11">
    <source>
        <dbReference type="ARBA" id="ARBA00022679"/>
    </source>
</evidence>
<evidence type="ECO:0000256" key="22">
    <source>
        <dbReference type="ARBA" id="ARBA00023268"/>
    </source>
</evidence>
<dbReference type="Pfam" id="PF00975">
    <property type="entry name" value="Thioesterase"/>
    <property type="match status" value="1"/>
</dbReference>